<keyword evidence="1" id="KW-0808">Transferase</keyword>
<evidence type="ECO:0000313" key="11">
    <source>
        <dbReference type="Proteomes" id="UP000230791"/>
    </source>
</evidence>
<dbReference type="EMBL" id="NJPP01000030">
    <property type="protein sequence ID" value="PIT68881.1"/>
    <property type="molecule type" value="Genomic_DNA"/>
</dbReference>
<feature type="region of interest" description="Disordered" evidence="8">
    <location>
        <begin position="318"/>
        <end position="379"/>
    </location>
</feature>
<comment type="catalytic activity">
    <reaction evidence="6">
        <text>L-threonyl-[protein] + ATP = 3-O-(5'-adenylyl)-L-threonyl-[protein] + diphosphate</text>
        <dbReference type="Rhea" id="RHEA:54292"/>
        <dbReference type="Rhea" id="RHEA-COMP:11060"/>
        <dbReference type="Rhea" id="RHEA-COMP:13847"/>
        <dbReference type="ChEBI" id="CHEBI:30013"/>
        <dbReference type="ChEBI" id="CHEBI:30616"/>
        <dbReference type="ChEBI" id="CHEBI:33019"/>
        <dbReference type="ChEBI" id="CHEBI:138113"/>
        <dbReference type="EC" id="2.7.7.108"/>
    </reaction>
</comment>
<dbReference type="InterPro" id="IPR036597">
    <property type="entry name" value="Fido-like_dom_sf"/>
</dbReference>
<dbReference type="PROSITE" id="PS51459">
    <property type="entry name" value="FIDO"/>
    <property type="match status" value="1"/>
</dbReference>
<evidence type="ECO:0000256" key="6">
    <source>
        <dbReference type="ARBA" id="ARBA00047939"/>
    </source>
</evidence>
<keyword evidence="4" id="KW-0067">ATP-binding</keyword>
<dbReference type="Proteomes" id="UP000230791">
    <property type="component" value="Unassembled WGS sequence"/>
</dbReference>
<dbReference type="GO" id="GO:0070733">
    <property type="term" value="F:AMPylase activity"/>
    <property type="evidence" value="ECO:0007669"/>
    <property type="project" value="UniProtKB-EC"/>
</dbReference>
<dbReference type="InterPro" id="IPR003812">
    <property type="entry name" value="Fido"/>
</dbReference>
<dbReference type="GO" id="GO:0005524">
    <property type="term" value="F:ATP binding"/>
    <property type="evidence" value="ECO:0007669"/>
    <property type="project" value="UniProtKB-KW"/>
</dbReference>
<keyword evidence="2" id="KW-0548">Nucleotidyltransferase</keyword>
<dbReference type="PANTHER" id="PTHR39560:SF1">
    <property type="entry name" value="PROTEIN ADENYLYLTRANSFERASE FIC-RELATED"/>
    <property type="match status" value="1"/>
</dbReference>
<keyword evidence="3" id="KW-0547">Nucleotide-binding</keyword>
<evidence type="ECO:0000256" key="1">
    <source>
        <dbReference type="ARBA" id="ARBA00022679"/>
    </source>
</evidence>
<feature type="compositionally biased region" description="Polar residues" evidence="8">
    <location>
        <begin position="318"/>
        <end position="329"/>
    </location>
</feature>
<evidence type="ECO:0000256" key="2">
    <source>
        <dbReference type="ARBA" id="ARBA00022695"/>
    </source>
</evidence>
<dbReference type="EC" id="2.7.7.108" evidence="5"/>
<evidence type="ECO:0000256" key="8">
    <source>
        <dbReference type="SAM" id="MobiDB-lite"/>
    </source>
</evidence>
<dbReference type="GO" id="GO:0051302">
    <property type="term" value="P:regulation of cell division"/>
    <property type="evidence" value="ECO:0007669"/>
    <property type="project" value="TreeGrafter"/>
</dbReference>
<name>A0A2M6URS4_9HYPH</name>
<evidence type="ECO:0000313" key="10">
    <source>
        <dbReference type="EMBL" id="PIT68881.1"/>
    </source>
</evidence>
<sequence>MKENTEHSASSKREELQEHHSAINATISKQIKEASQNFFYPDSNVLKNKYHIKNKQLLMGRCSDDVKKEIIKLRKEPPPEKLNSSYLKYLHQRLFSNTFEWAGQTREEPFTFEDGSVASMPILKRKEFTKPFAVGRKIQEGLEKLDKTLSENNNFQGLSREEFVEHAAEIMINLHHLHPFREGNRRTKRLFVEKLGQAAGHKLDFSIVSKKRKNFVRTAAMERGDSEPMKHLLEDISNPDKFLILQEFTNAMRDLGMGENNYSLVVFAKDGETYHGTYRGCGNKGFMMDVQGTLILGNKKDLTPAQIQTLTVGENFSFTAPNAQSPQRNQQERTERHPQKAMAYWDNDTKTTNTAPLPSSKKLSSSPKPEEKHTLKPIQRLQMENATSFTASSVQHPQEVLIGAKEIAPLTRDQILMRVKNDASLQAKRTEIETLCKIVYGNRHILQEKIEKIHENPTEVGQLAYQIATSARSISKLSGINICGIKNNARANAEANILPLSRAIDSYINIFTQTEREIFRDHHAKQRRCEQAVEMPKVEMKSLLSLPKEQQKEILSNSPKLRGKIARYSKKINERLSSNEYEAIKENNPQKLAKSFGISTAKAKDIIEIVKRIKGIEQDIYPAHFHDYKFNEHSAQNKYQLIMPKVWMKSLLSLPKEKQQEILSNASALRGEITHYIDKINEHLSSSEREAIKENKPRKLAKDLGISTAKAKEIIGIAKCIKEIEQDISSTHFHDYKFNEYSAQNKHQLIKENTEKTCSSILDKEASRTQKMTENIQPRKTQYTKAMNL</sequence>
<organism evidence="10 11">
    <name type="scientific">Bartonella tribocorum</name>
    <dbReference type="NCBI Taxonomy" id="85701"/>
    <lineage>
        <taxon>Bacteria</taxon>
        <taxon>Pseudomonadati</taxon>
        <taxon>Pseudomonadota</taxon>
        <taxon>Alphaproteobacteria</taxon>
        <taxon>Hyphomicrobiales</taxon>
        <taxon>Bartonellaceae</taxon>
        <taxon>Bartonella</taxon>
    </lineage>
</organism>
<dbReference type="NCBIfam" id="NF033856">
    <property type="entry name" value="T4SS_effec_BID"/>
    <property type="match status" value="1"/>
</dbReference>
<protein>
    <recommendedName>
        <fullName evidence="5">protein adenylyltransferase</fullName>
        <ecNumber evidence="5">2.7.7.108</ecNumber>
    </recommendedName>
</protein>
<evidence type="ECO:0000256" key="5">
    <source>
        <dbReference type="ARBA" id="ARBA00034531"/>
    </source>
</evidence>
<dbReference type="Gene3D" id="1.10.3290.10">
    <property type="entry name" value="Fido-like domain"/>
    <property type="match status" value="1"/>
</dbReference>
<proteinExistence type="predicted"/>
<feature type="compositionally biased region" description="Low complexity" evidence="8">
    <location>
        <begin position="356"/>
        <end position="367"/>
    </location>
</feature>
<evidence type="ECO:0000256" key="7">
    <source>
        <dbReference type="ARBA" id="ARBA00048696"/>
    </source>
</evidence>
<keyword evidence="10" id="KW-0378">Hydrolase</keyword>
<dbReference type="Gene3D" id="2.40.50.140">
    <property type="entry name" value="Nucleic acid-binding proteins"/>
    <property type="match status" value="1"/>
</dbReference>
<gene>
    <name evidence="10" type="ORF">CEV08_07225</name>
</gene>
<keyword evidence="10" id="KW-0255">Endonuclease</keyword>
<accession>A0A2M6URS4</accession>
<reference evidence="10 11" key="1">
    <citation type="submission" date="2017-06" db="EMBL/GenBank/DDBJ databases">
        <title>Draft genome of Bartonella tribocorum C635.</title>
        <authorList>
            <person name="Hadjadj L."/>
            <person name="Jiyipong T."/>
            <person name="Diene S.M."/>
            <person name="Morand S."/>
            <person name="Rolain J.-M."/>
        </authorList>
    </citation>
    <scope>NUCLEOTIDE SEQUENCE [LARGE SCALE GENOMIC DNA]</scope>
    <source>
        <strain evidence="10 11">C635</strain>
    </source>
</reference>
<dbReference type="Pfam" id="PF02661">
    <property type="entry name" value="Fic"/>
    <property type="match status" value="1"/>
</dbReference>
<evidence type="ECO:0000256" key="3">
    <source>
        <dbReference type="ARBA" id="ARBA00022741"/>
    </source>
</evidence>
<feature type="domain" description="Fido" evidence="9">
    <location>
        <begin position="82"/>
        <end position="235"/>
    </location>
</feature>
<dbReference type="PANTHER" id="PTHR39560">
    <property type="entry name" value="PROTEIN ADENYLYLTRANSFERASE FIC-RELATED"/>
    <property type="match status" value="1"/>
</dbReference>
<evidence type="ECO:0000256" key="4">
    <source>
        <dbReference type="ARBA" id="ARBA00022840"/>
    </source>
</evidence>
<dbReference type="InterPro" id="IPR012340">
    <property type="entry name" value="NA-bd_OB-fold"/>
</dbReference>
<comment type="caution">
    <text evidence="10">The sequence shown here is derived from an EMBL/GenBank/DDBJ whole genome shotgun (WGS) entry which is preliminary data.</text>
</comment>
<comment type="catalytic activity">
    <reaction evidence="7">
        <text>L-tyrosyl-[protein] + ATP = O-(5'-adenylyl)-L-tyrosyl-[protein] + diphosphate</text>
        <dbReference type="Rhea" id="RHEA:54288"/>
        <dbReference type="Rhea" id="RHEA-COMP:10136"/>
        <dbReference type="Rhea" id="RHEA-COMP:13846"/>
        <dbReference type="ChEBI" id="CHEBI:30616"/>
        <dbReference type="ChEBI" id="CHEBI:33019"/>
        <dbReference type="ChEBI" id="CHEBI:46858"/>
        <dbReference type="ChEBI" id="CHEBI:83624"/>
        <dbReference type="EC" id="2.7.7.108"/>
    </reaction>
</comment>
<dbReference type="GO" id="GO:0004519">
    <property type="term" value="F:endonuclease activity"/>
    <property type="evidence" value="ECO:0007669"/>
    <property type="project" value="UniProtKB-KW"/>
</dbReference>
<dbReference type="OrthoDB" id="7926176at2"/>
<dbReference type="RefSeq" id="WP_100131001.1">
    <property type="nucleotide sequence ID" value="NZ_CADDYJ010000023.1"/>
</dbReference>
<dbReference type="SUPFAM" id="SSF140931">
    <property type="entry name" value="Fic-like"/>
    <property type="match status" value="1"/>
</dbReference>
<keyword evidence="10" id="KW-0540">Nuclease</keyword>
<evidence type="ECO:0000259" key="9">
    <source>
        <dbReference type="PROSITE" id="PS51459"/>
    </source>
</evidence>
<dbReference type="AlphaFoldDB" id="A0A2M6URS4"/>